<evidence type="ECO:0000256" key="1">
    <source>
        <dbReference type="SAM" id="MobiDB-lite"/>
    </source>
</evidence>
<dbReference type="AlphaFoldDB" id="A0A9J5W192"/>
<accession>A0A9J5W192</accession>
<protein>
    <submittedName>
        <fullName evidence="2">Uncharacterized protein</fullName>
    </submittedName>
</protein>
<keyword evidence="3" id="KW-1185">Reference proteome</keyword>
<evidence type="ECO:0000313" key="3">
    <source>
        <dbReference type="Proteomes" id="UP000824120"/>
    </source>
</evidence>
<sequence>MAFSGKLAGSNQLREIWLRRCRKNMKNSDLILAKPLPAGPLRPYLWSQLALTTKSAYFKSQISLGIDLTYGASWPSWSKQPIFKKSTWTSVKTLLMEKVGPHGQNCPFSRSNDPRSSWPSRAKHPTFKVKRSPEQFALTIKMAHFKGQMIPAQFSIFFRDPESHLIFAKILLERLLRLYQQSQLALTTNTSHLQGQIIPGAFLTYGANWPSRPKWPIFKSFDLIFAKILPGRLLRPYLWSQLALMAKTAHFQGQMNPRANLTYVANWPSRPKWPIFRSNESRSRPYLWRQLTHTAKTAHFQDNWPSLLKHPIFKVKRSPEQFMEILVIQNSDLIFAKKFNWTSVTTIPMEPVGPNDQNSSFLRSNDLGAVKTSHFQGETIPGAVHEFFGNPEFRYHICKIFTWMSIKTLPVEPVGPHENITRTFVKTLPMEPDVPNGQNDPFSRSNDHRCKKSPNFAYFRNFDLIFAKNLPGRLLRRYLWSQLALMAKTAHFQGQMNSEQFTIFFGDPEFRPYFCKTFTWTSVKTLSMELVGPHGQNGPFSRSNKPRSSYGASWPSRPKQPILKVKLSPEQVNPPFCQFLYAIVHGIFGDPKLPPHFCKNFNWTYVKTLHMELVGPYNQNSSFSRSNDLESSWPSRPKWPILKNKLSPEQTLPMELIGPHDKNDPFSRSNESRSISPSLLMIGNCDLIFTKNFPGHPLRPYLWIQLVLTDKLAHFHGQTIPGAVHEIFGDPEFRPHFCQNIAWTSVKTLPMEPVGPHDQIGPFASAIVHGIFGDPEFRPHFCQNITWTSVKSLPWSQLDLMA</sequence>
<feature type="compositionally biased region" description="Polar residues" evidence="1">
    <location>
        <begin position="106"/>
        <end position="119"/>
    </location>
</feature>
<proteinExistence type="predicted"/>
<comment type="caution">
    <text evidence="2">The sequence shown here is derived from an EMBL/GenBank/DDBJ whole genome shotgun (WGS) entry which is preliminary data.</text>
</comment>
<reference evidence="2 3" key="1">
    <citation type="submission" date="2020-09" db="EMBL/GenBank/DDBJ databases">
        <title>De no assembly of potato wild relative species, Solanum commersonii.</title>
        <authorList>
            <person name="Cho K."/>
        </authorList>
    </citation>
    <scope>NUCLEOTIDE SEQUENCE [LARGE SCALE GENOMIC DNA]</scope>
    <source>
        <strain evidence="2">LZ3.2</strain>
        <tissue evidence="2">Leaf</tissue>
    </source>
</reference>
<feature type="region of interest" description="Disordered" evidence="1">
    <location>
        <begin position="105"/>
        <end position="124"/>
    </location>
</feature>
<dbReference type="Proteomes" id="UP000824120">
    <property type="component" value="Chromosome 12"/>
</dbReference>
<feature type="region of interest" description="Disordered" evidence="1">
    <location>
        <begin position="534"/>
        <end position="556"/>
    </location>
</feature>
<organism evidence="2 3">
    <name type="scientific">Solanum commersonii</name>
    <name type="common">Commerson's wild potato</name>
    <name type="synonym">Commerson's nightshade</name>
    <dbReference type="NCBI Taxonomy" id="4109"/>
    <lineage>
        <taxon>Eukaryota</taxon>
        <taxon>Viridiplantae</taxon>
        <taxon>Streptophyta</taxon>
        <taxon>Embryophyta</taxon>
        <taxon>Tracheophyta</taxon>
        <taxon>Spermatophyta</taxon>
        <taxon>Magnoliopsida</taxon>
        <taxon>eudicotyledons</taxon>
        <taxon>Gunneridae</taxon>
        <taxon>Pentapetalae</taxon>
        <taxon>asterids</taxon>
        <taxon>lamiids</taxon>
        <taxon>Solanales</taxon>
        <taxon>Solanaceae</taxon>
        <taxon>Solanoideae</taxon>
        <taxon>Solaneae</taxon>
        <taxon>Solanum</taxon>
    </lineage>
</organism>
<evidence type="ECO:0000313" key="2">
    <source>
        <dbReference type="EMBL" id="KAG5569108.1"/>
    </source>
</evidence>
<feature type="compositionally biased region" description="Polar residues" evidence="1">
    <location>
        <begin position="538"/>
        <end position="551"/>
    </location>
</feature>
<dbReference type="EMBL" id="JACXVP010000012">
    <property type="protein sequence ID" value="KAG5569108.1"/>
    <property type="molecule type" value="Genomic_DNA"/>
</dbReference>
<name>A0A9J5W192_SOLCO</name>
<gene>
    <name evidence="2" type="ORF">H5410_058874</name>
</gene>